<protein>
    <submittedName>
        <fullName evidence="1">Uncharacterized protein</fullName>
    </submittedName>
</protein>
<evidence type="ECO:0000313" key="1">
    <source>
        <dbReference type="EMBL" id="KKL17909.1"/>
    </source>
</evidence>
<accession>A0A0F9B7L4</accession>
<name>A0A0F9B7L4_9ZZZZ</name>
<comment type="caution">
    <text evidence="1">The sequence shown here is derived from an EMBL/GenBank/DDBJ whole genome shotgun (WGS) entry which is preliminary data.</text>
</comment>
<organism evidence="1">
    <name type="scientific">marine sediment metagenome</name>
    <dbReference type="NCBI Taxonomy" id="412755"/>
    <lineage>
        <taxon>unclassified sequences</taxon>
        <taxon>metagenomes</taxon>
        <taxon>ecological metagenomes</taxon>
    </lineage>
</organism>
<dbReference type="AlphaFoldDB" id="A0A0F9B7L4"/>
<proteinExistence type="predicted"/>
<feature type="non-terminal residue" evidence="1">
    <location>
        <position position="1"/>
    </location>
</feature>
<reference evidence="1" key="1">
    <citation type="journal article" date="2015" name="Nature">
        <title>Complex archaea that bridge the gap between prokaryotes and eukaryotes.</title>
        <authorList>
            <person name="Spang A."/>
            <person name="Saw J.H."/>
            <person name="Jorgensen S.L."/>
            <person name="Zaremba-Niedzwiedzka K."/>
            <person name="Martijn J."/>
            <person name="Lind A.E."/>
            <person name="van Eijk R."/>
            <person name="Schleper C."/>
            <person name="Guy L."/>
            <person name="Ettema T.J."/>
        </authorList>
    </citation>
    <scope>NUCLEOTIDE SEQUENCE</scope>
</reference>
<gene>
    <name evidence="1" type="ORF">LCGC14_2480810</name>
</gene>
<sequence>ATDGVNVFAVGWLRTTSGNNVRLLVDKFDVNGLANADIEYSGGYENASFNKVRLDTNFIYAAGVYRPDGSSASSGVICKINKSDLSLDTGKKLDPVSTKATVFFGLELSGGHLYITGRTNDEGEGEVDAIVAVLNLSDLSEEQTKMFGKTSSSNDEKFYGCAVDGKHIFTVNTISTEPLIAKFGGRETIQEPFIGPEREPAREPAVREPAMSIENANIGESRTRQLTVKEIKQAMPWLSERELKKLRRLQQQQGWSRR</sequence>
<dbReference type="EMBL" id="LAZR01039071">
    <property type="protein sequence ID" value="KKL17909.1"/>
    <property type="molecule type" value="Genomic_DNA"/>
</dbReference>